<keyword evidence="5" id="KW-1185">Reference proteome</keyword>
<sequence length="160" mass="17117">MPAIPALLGVRRVPALASLLMLMLMAAGASHATTPEDAKGLWLSADGGAVIEFKPCADKASALCGRIVWDKDAGTPADTCGVQIAQLDRFENDAWRDGWVYDPRDRKKYKGALRIKNGDLFIRAYIGTEILGQTEQMRRVTALPGPPCPTSHTPSGGTAP</sequence>
<evidence type="ECO:0000256" key="1">
    <source>
        <dbReference type="SAM" id="MobiDB-lite"/>
    </source>
</evidence>
<evidence type="ECO:0000313" key="4">
    <source>
        <dbReference type="EMBL" id="MBB3193077.1"/>
    </source>
</evidence>
<feature type="region of interest" description="Disordered" evidence="1">
    <location>
        <begin position="141"/>
        <end position="160"/>
    </location>
</feature>
<evidence type="ECO:0000259" key="3">
    <source>
        <dbReference type="Pfam" id="PF09917"/>
    </source>
</evidence>
<proteinExistence type="predicted"/>
<feature type="signal peptide" evidence="2">
    <location>
        <begin position="1"/>
        <end position="32"/>
    </location>
</feature>
<evidence type="ECO:0000256" key="2">
    <source>
        <dbReference type="SAM" id="SignalP"/>
    </source>
</evidence>
<organism evidence="4 5">
    <name type="scientific">Roseateles terrae</name>
    <dbReference type="NCBI Taxonomy" id="431060"/>
    <lineage>
        <taxon>Bacteria</taxon>
        <taxon>Pseudomonadati</taxon>
        <taxon>Pseudomonadota</taxon>
        <taxon>Betaproteobacteria</taxon>
        <taxon>Burkholderiales</taxon>
        <taxon>Sphaerotilaceae</taxon>
        <taxon>Roseateles</taxon>
    </lineage>
</organism>
<feature type="chain" id="PRO_5045832296" evidence="2">
    <location>
        <begin position="33"/>
        <end position="160"/>
    </location>
</feature>
<dbReference type="PANTHER" id="PTHR36919">
    <property type="entry name" value="BLR1215 PROTEIN"/>
    <property type="match status" value="1"/>
</dbReference>
<protein>
    <submittedName>
        <fullName evidence="4">Uncharacterized protein (DUF2147 family)</fullName>
    </submittedName>
</protein>
<dbReference type="RefSeq" id="WP_184294019.1">
    <property type="nucleotide sequence ID" value="NZ_JACHXO010000001.1"/>
</dbReference>
<keyword evidence="2" id="KW-0732">Signal</keyword>
<gene>
    <name evidence="4" type="ORF">FHS28_000442</name>
</gene>
<dbReference type="EMBL" id="JACHXO010000001">
    <property type="protein sequence ID" value="MBB3193077.1"/>
    <property type="molecule type" value="Genomic_DNA"/>
</dbReference>
<feature type="compositionally biased region" description="Polar residues" evidence="1">
    <location>
        <begin position="150"/>
        <end position="160"/>
    </location>
</feature>
<dbReference type="InterPro" id="IPR019223">
    <property type="entry name" value="DUF2147"/>
</dbReference>
<evidence type="ECO:0000313" key="5">
    <source>
        <dbReference type="Proteomes" id="UP000574369"/>
    </source>
</evidence>
<comment type="caution">
    <text evidence="4">The sequence shown here is derived from an EMBL/GenBank/DDBJ whole genome shotgun (WGS) entry which is preliminary data.</text>
</comment>
<dbReference type="PANTHER" id="PTHR36919:SF2">
    <property type="entry name" value="BLL6627 PROTEIN"/>
    <property type="match status" value="1"/>
</dbReference>
<dbReference type="Gene3D" id="2.40.128.520">
    <property type="match status" value="1"/>
</dbReference>
<dbReference type="Pfam" id="PF09917">
    <property type="entry name" value="DUF2147"/>
    <property type="match status" value="1"/>
</dbReference>
<dbReference type="Proteomes" id="UP000574369">
    <property type="component" value="Unassembled WGS sequence"/>
</dbReference>
<feature type="domain" description="DUF2147" evidence="3">
    <location>
        <begin position="40"/>
        <end position="139"/>
    </location>
</feature>
<reference evidence="4 5" key="1">
    <citation type="submission" date="2020-08" db="EMBL/GenBank/DDBJ databases">
        <title>Genomic Encyclopedia of Type Strains, Phase III (KMG-III): the genomes of soil and plant-associated and newly described type strains.</title>
        <authorList>
            <person name="Whitman W."/>
        </authorList>
    </citation>
    <scope>NUCLEOTIDE SEQUENCE [LARGE SCALE GENOMIC DNA]</scope>
    <source>
        <strain evidence="4 5">CECT 7247</strain>
    </source>
</reference>
<accession>A0ABR6GN13</accession>
<name>A0ABR6GN13_9BURK</name>